<sequence length="1005" mass="113069">MVDPQATEARLARLEASIEKLLDFQKKAEERAIGDKVKDKATDTNDGNSGKEDNSGQEGEKFYLVPKINCLSWPEWRKLRLRELEAENSKQKQKDMPKKVNQKPNTKAKQYVIDLVSDVGDMGPPAYTENQLSTKCPRLYCRIRINSQHILDILSDITSLFLPQRCQMLHPFKVIIDNIAAIKAYVNVVEDELERARAAVMRQPAPLENMDSNQKSGPGQHHVDAHEDVEADKFKEKTELVIAQEKVDHYRCFMELIETKLALEVNVANAVKDGITDRIMFCHLWHLFPPGETIYHQKANPDEPPQATQVLKVSGGRARLSNTPRWFTVLGGEDRGSGFQRVSPFTIDAFHLDFDGKKFRPFQVKYEIAKYAGAFLITSLPVFPIRFLPGSRRSKIMTLLLNRGLNFRTLAGVEAAHREYCGRTLDPEPEDIDGRVIIDFEQASVIDNLRLGPSQKDRQNDDEGRVFGLRPLSQTNILEVSEMAGSDEDPDVTLYNDHNYDIDKTEKLFALNKVLLTPSQELTDNDLGDDDLRLLPGTVYAYILRSRKYCRCDISFIKEITPNKTAFDHLVLPTKYKKLLKSLVDSHSLGSRPVEQKTDIDQPPTKQRSPQSSHTEDTLSIVKGKGRGLIILLHGVPGVGKTSTAETIAETTGRPLLPVTCGDIGENARDVEKNLEQIFTNSHRWGCVLLLDEAEVFLTKRNLQDLARNAMVSVVLRALEFYSGILFLTTNRVGTIDEAFKSRIHISLYYPPHDWKTSKQIWRINLRRCCCAGGEVRADEEAILRYAKRQFRRADESSRWNGRQIYNAFKTAIALAEYEGGRALKDEDGDEDEDDDDGEKKEKKKNKSRQSSGGRRIVLTESHFRQVAQVARKFDEYLLETYGGESVAAANRRGGVRADGFGVHNNGGGGDGLKRRPTMARKLDLDEMPSTSEGDSDGGSGSGLSSSIEGGNSSSPSSSEEEEVMVKKKSRRRDGSSRKAKKKTRDLKSKKPSKKQVEYTSEDSS</sequence>
<protein>
    <submittedName>
        <fullName evidence="3">Putative P-loop containing nucleoside triphosphate hydrolase</fullName>
    </submittedName>
</protein>
<dbReference type="Pfam" id="PF22942">
    <property type="entry name" value="DUF7025"/>
    <property type="match status" value="1"/>
</dbReference>
<name>A0A1W2TPF4_ROSNE</name>
<dbReference type="PANTHER" id="PTHR46411">
    <property type="entry name" value="FAMILY ATPASE, PUTATIVE-RELATED"/>
    <property type="match status" value="1"/>
</dbReference>
<dbReference type="InterPro" id="IPR056599">
    <property type="entry name" value="AAA_lid_fung"/>
</dbReference>
<dbReference type="Pfam" id="PF23232">
    <property type="entry name" value="AAA_lid_13"/>
    <property type="match status" value="1"/>
</dbReference>
<feature type="compositionally biased region" description="Low complexity" evidence="1">
    <location>
        <begin position="943"/>
        <end position="958"/>
    </location>
</feature>
<feature type="compositionally biased region" description="Acidic residues" evidence="1">
    <location>
        <begin position="827"/>
        <end position="837"/>
    </location>
</feature>
<reference evidence="3" key="1">
    <citation type="submission" date="2016-03" db="EMBL/GenBank/DDBJ databases">
        <title>Draft genome sequence of Rosellinia necatrix.</title>
        <authorList>
            <person name="Kanematsu S."/>
        </authorList>
    </citation>
    <scope>NUCLEOTIDE SEQUENCE [LARGE SCALE GENOMIC DNA]</scope>
    <source>
        <strain evidence="3">W97</strain>
    </source>
</reference>
<gene>
    <name evidence="3" type="ORF">SAMD00023353_4600290</name>
</gene>
<dbReference type="GO" id="GO:0005524">
    <property type="term" value="F:ATP binding"/>
    <property type="evidence" value="ECO:0007669"/>
    <property type="project" value="InterPro"/>
</dbReference>
<dbReference type="EMBL" id="DF977491">
    <property type="protein sequence ID" value="GAP90279.1"/>
    <property type="molecule type" value="Genomic_DNA"/>
</dbReference>
<feature type="compositionally biased region" description="Polar residues" evidence="1">
    <location>
        <begin position="604"/>
        <end position="613"/>
    </location>
</feature>
<proteinExistence type="predicted"/>
<dbReference type="InterPro" id="IPR054289">
    <property type="entry name" value="DUF7025"/>
</dbReference>
<feature type="domain" description="AAA+ ATPase" evidence="2">
    <location>
        <begin position="627"/>
        <end position="754"/>
    </location>
</feature>
<evidence type="ECO:0000313" key="3">
    <source>
        <dbReference type="EMBL" id="GAP90279.1"/>
    </source>
</evidence>
<feature type="region of interest" description="Disordered" evidence="1">
    <location>
        <begin position="824"/>
        <end position="857"/>
    </location>
</feature>
<keyword evidence="3" id="KW-0378">Hydrolase</keyword>
<dbReference type="SMART" id="SM00382">
    <property type="entry name" value="AAA"/>
    <property type="match status" value="1"/>
</dbReference>
<keyword evidence="4" id="KW-1185">Reference proteome</keyword>
<dbReference type="Pfam" id="PF00004">
    <property type="entry name" value="AAA"/>
    <property type="match status" value="1"/>
</dbReference>
<dbReference type="InterPro" id="IPR027417">
    <property type="entry name" value="P-loop_NTPase"/>
</dbReference>
<dbReference type="AlphaFoldDB" id="A0A1W2TPF4"/>
<dbReference type="GO" id="GO:0016887">
    <property type="term" value="F:ATP hydrolysis activity"/>
    <property type="evidence" value="ECO:0007669"/>
    <property type="project" value="InterPro"/>
</dbReference>
<dbReference type="OrthoDB" id="10042665at2759"/>
<dbReference type="InterPro" id="IPR003593">
    <property type="entry name" value="AAA+_ATPase"/>
</dbReference>
<feature type="region of interest" description="Disordered" evidence="1">
    <location>
        <begin position="590"/>
        <end position="618"/>
    </location>
</feature>
<dbReference type="InterPro" id="IPR003959">
    <property type="entry name" value="ATPase_AAA_core"/>
</dbReference>
<dbReference type="Proteomes" id="UP000054516">
    <property type="component" value="Unassembled WGS sequence"/>
</dbReference>
<dbReference type="SUPFAM" id="SSF52540">
    <property type="entry name" value="P-loop containing nucleoside triphosphate hydrolases"/>
    <property type="match status" value="1"/>
</dbReference>
<accession>A0A1W2TPF4</accession>
<feature type="region of interest" description="Disordered" evidence="1">
    <location>
        <begin position="896"/>
        <end position="1005"/>
    </location>
</feature>
<evidence type="ECO:0000256" key="1">
    <source>
        <dbReference type="SAM" id="MobiDB-lite"/>
    </source>
</evidence>
<feature type="compositionally biased region" description="Basic residues" evidence="1">
    <location>
        <begin position="967"/>
        <end position="994"/>
    </location>
</feature>
<organism evidence="3">
    <name type="scientific">Rosellinia necatrix</name>
    <name type="common">White root-rot fungus</name>
    <dbReference type="NCBI Taxonomy" id="77044"/>
    <lineage>
        <taxon>Eukaryota</taxon>
        <taxon>Fungi</taxon>
        <taxon>Dikarya</taxon>
        <taxon>Ascomycota</taxon>
        <taxon>Pezizomycotina</taxon>
        <taxon>Sordariomycetes</taxon>
        <taxon>Xylariomycetidae</taxon>
        <taxon>Xylariales</taxon>
        <taxon>Xylariaceae</taxon>
        <taxon>Rosellinia</taxon>
    </lineage>
</organism>
<evidence type="ECO:0000259" key="2">
    <source>
        <dbReference type="SMART" id="SM00382"/>
    </source>
</evidence>
<dbReference type="Gene3D" id="3.40.50.300">
    <property type="entry name" value="P-loop containing nucleotide triphosphate hydrolases"/>
    <property type="match status" value="1"/>
</dbReference>
<evidence type="ECO:0000313" key="4">
    <source>
        <dbReference type="Proteomes" id="UP000054516"/>
    </source>
</evidence>
<feature type="region of interest" description="Disordered" evidence="1">
    <location>
        <begin position="32"/>
        <end position="58"/>
    </location>
</feature>
<dbReference type="CDD" id="cd19481">
    <property type="entry name" value="RecA-like_protease"/>
    <property type="match status" value="1"/>
</dbReference>
<dbReference type="PANTHER" id="PTHR46411:SF2">
    <property type="entry name" value="AAA+ ATPASE DOMAIN-CONTAINING PROTEIN"/>
    <property type="match status" value="1"/>
</dbReference>
<dbReference type="STRING" id="77044.A0A1W2TPF4"/>